<sequence length="95" mass="10630">MSDSVNQGGANAGGDIVGRDKITNVHMIKHQQVRELVERLTKEMEKDEIQQQWIDNLAFFEEPYAPDGVIGLEAKLEKCGGPTKFPWRSGTRNSS</sequence>
<keyword evidence="1" id="KW-0614">Plasmid</keyword>
<gene>
    <name evidence="1" type="ORF">H9L15_16120</name>
</gene>
<protein>
    <submittedName>
        <fullName evidence="1">Uncharacterized protein</fullName>
    </submittedName>
</protein>
<proteinExistence type="predicted"/>
<geneLocation type="plasmid" evidence="1 2">
    <name>p_unnamed1</name>
</geneLocation>
<dbReference type="RefSeq" id="WP_187716024.1">
    <property type="nucleotide sequence ID" value="NZ_CP060781.1"/>
</dbReference>
<dbReference type="Proteomes" id="UP000516134">
    <property type="component" value="Plasmid p_unnamed1"/>
</dbReference>
<evidence type="ECO:0000313" key="1">
    <source>
        <dbReference type="EMBL" id="QNP44606.1"/>
    </source>
</evidence>
<evidence type="ECO:0000313" key="2">
    <source>
        <dbReference type="Proteomes" id="UP000516134"/>
    </source>
</evidence>
<dbReference type="EMBL" id="CP060781">
    <property type="protein sequence ID" value="QNP44606.1"/>
    <property type="molecule type" value="Genomic_DNA"/>
</dbReference>
<accession>A0ABX6T402</accession>
<organism evidence="1 2">
    <name type="scientific">Sphingomonas daechungensis</name>
    <dbReference type="NCBI Taxonomy" id="1176646"/>
    <lineage>
        <taxon>Bacteria</taxon>
        <taxon>Pseudomonadati</taxon>
        <taxon>Pseudomonadota</taxon>
        <taxon>Alphaproteobacteria</taxon>
        <taxon>Sphingomonadales</taxon>
        <taxon>Sphingomonadaceae</taxon>
        <taxon>Sphingomonas</taxon>
    </lineage>
</organism>
<keyword evidence="2" id="KW-1185">Reference proteome</keyword>
<name>A0ABX6T402_9SPHN</name>
<reference evidence="1 2" key="1">
    <citation type="submission" date="2020-08" db="EMBL/GenBank/DDBJ databases">
        <title>Genome sequence of Sphingomonas daechungensis KACC 18115T.</title>
        <authorList>
            <person name="Hyun D.-W."/>
            <person name="Bae J.-W."/>
        </authorList>
    </citation>
    <scope>NUCLEOTIDE SEQUENCE [LARGE SCALE GENOMIC DNA]</scope>
    <source>
        <strain evidence="1 2">KACC 18115</strain>
        <plasmid evidence="1 2">p_unnamed1</plasmid>
    </source>
</reference>